<reference evidence="3" key="2">
    <citation type="journal article" date="2017" name="Nat. Plants">
        <title>The Aegilops tauschii genome reveals multiple impacts of transposons.</title>
        <authorList>
            <person name="Zhao G."/>
            <person name="Zou C."/>
            <person name="Li K."/>
            <person name="Wang K."/>
            <person name="Li T."/>
            <person name="Gao L."/>
            <person name="Zhang X."/>
            <person name="Wang H."/>
            <person name="Yang Z."/>
            <person name="Liu X."/>
            <person name="Jiang W."/>
            <person name="Mao L."/>
            <person name="Kong X."/>
            <person name="Jiao Y."/>
            <person name="Jia J."/>
        </authorList>
    </citation>
    <scope>NUCLEOTIDE SEQUENCE [LARGE SCALE GENOMIC DNA]</scope>
    <source>
        <strain evidence="3">cv. AL8/78</strain>
    </source>
</reference>
<dbReference type="EnsemblPlants" id="AET7Gv20503600.2">
    <property type="protein sequence ID" value="AET7Gv20503600.2"/>
    <property type="gene ID" value="AET7Gv20503600"/>
</dbReference>
<reference evidence="2" key="5">
    <citation type="journal article" date="2021" name="G3 (Bethesda)">
        <title>Aegilops tauschii genome assembly Aet v5.0 features greater sequence contiguity and improved annotation.</title>
        <authorList>
            <person name="Wang L."/>
            <person name="Zhu T."/>
            <person name="Rodriguez J.C."/>
            <person name="Deal K.R."/>
            <person name="Dubcovsky J."/>
            <person name="McGuire P.E."/>
            <person name="Lux T."/>
            <person name="Spannagl M."/>
            <person name="Mayer K.F.X."/>
            <person name="Baldrich P."/>
            <person name="Meyers B.C."/>
            <person name="Huo N."/>
            <person name="Gu Y.Q."/>
            <person name="Zhou H."/>
            <person name="Devos K.M."/>
            <person name="Bennetzen J.L."/>
            <person name="Unver T."/>
            <person name="Budak H."/>
            <person name="Gulick P.J."/>
            <person name="Galiba G."/>
            <person name="Kalapos B."/>
            <person name="Nelson D.R."/>
            <person name="Li P."/>
            <person name="You F.M."/>
            <person name="Luo M.C."/>
            <person name="Dvorak J."/>
        </authorList>
    </citation>
    <scope>NUCLEOTIDE SEQUENCE [LARGE SCALE GENOMIC DNA]</scope>
    <source>
        <strain evidence="2">cv. AL8/78</strain>
    </source>
</reference>
<keyword evidence="3" id="KW-1185">Reference proteome</keyword>
<evidence type="ECO:0000313" key="3">
    <source>
        <dbReference type="Proteomes" id="UP000015105"/>
    </source>
</evidence>
<reference evidence="2" key="3">
    <citation type="journal article" date="2017" name="Nature">
        <title>Genome sequence of the progenitor of the wheat D genome Aegilops tauschii.</title>
        <authorList>
            <person name="Luo M.C."/>
            <person name="Gu Y.Q."/>
            <person name="Puiu D."/>
            <person name="Wang H."/>
            <person name="Twardziok S.O."/>
            <person name="Deal K.R."/>
            <person name="Huo N."/>
            <person name="Zhu T."/>
            <person name="Wang L."/>
            <person name="Wang Y."/>
            <person name="McGuire P.E."/>
            <person name="Liu S."/>
            <person name="Long H."/>
            <person name="Ramasamy R.K."/>
            <person name="Rodriguez J.C."/>
            <person name="Van S.L."/>
            <person name="Yuan L."/>
            <person name="Wang Z."/>
            <person name="Xia Z."/>
            <person name="Xiao L."/>
            <person name="Anderson O.D."/>
            <person name="Ouyang S."/>
            <person name="Liang Y."/>
            <person name="Zimin A.V."/>
            <person name="Pertea G."/>
            <person name="Qi P."/>
            <person name="Bennetzen J.L."/>
            <person name="Dai X."/>
            <person name="Dawson M.W."/>
            <person name="Muller H.G."/>
            <person name="Kugler K."/>
            <person name="Rivarola-Duarte L."/>
            <person name="Spannagl M."/>
            <person name="Mayer K.F.X."/>
            <person name="Lu F.H."/>
            <person name="Bevan M.W."/>
            <person name="Leroy P."/>
            <person name="Li P."/>
            <person name="You F.M."/>
            <person name="Sun Q."/>
            <person name="Liu Z."/>
            <person name="Lyons E."/>
            <person name="Wicker T."/>
            <person name="Salzberg S.L."/>
            <person name="Devos K.M."/>
            <person name="Dvorak J."/>
        </authorList>
    </citation>
    <scope>NUCLEOTIDE SEQUENCE [LARGE SCALE GENOMIC DNA]</scope>
    <source>
        <strain evidence="2">cv. AL8/78</strain>
    </source>
</reference>
<dbReference type="Gramene" id="AET7Gv20503600.2">
    <property type="protein sequence ID" value="AET7Gv20503600.2"/>
    <property type="gene ID" value="AET7Gv20503600"/>
</dbReference>
<sequence length="111" mass="11621">MRSAKGAGRRRGGVPASSVAAHDSCGAAAGECTGESAPAESGESAVKPDPKSTGWIRRVRVGANPIERPPCPGRVGALEKTIRGFVDREWDEVVKPELGTNFDSLTEANDF</sequence>
<reference evidence="2" key="4">
    <citation type="submission" date="2019-03" db="UniProtKB">
        <authorList>
            <consortium name="EnsemblPlants"/>
        </authorList>
    </citation>
    <scope>IDENTIFICATION</scope>
</reference>
<evidence type="ECO:0000313" key="2">
    <source>
        <dbReference type="EnsemblPlants" id="AET7Gv20503600.2"/>
    </source>
</evidence>
<dbReference type="Proteomes" id="UP000015105">
    <property type="component" value="Chromosome 7D"/>
</dbReference>
<dbReference type="Gramene" id="AET7Gv20503600.1">
    <property type="protein sequence ID" value="AET7Gv20503600.1"/>
    <property type="gene ID" value="AET7Gv20503600"/>
</dbReference>
<name>A0A453R961_AEGTS</name>
<accession>A0A453R961</accession>
<organism evidence="2 3">
    <name type="scientific">Aegilops tauschii subsp. strangulata</name>
    <name type="common">Goatgrass</name>
    <dbReference type="NCBI Taxonomy" id="200361"/>
    <lineage>
        <taxon>Eukaryota</taxon>
        <taxon>Viridiplantae</taxon>
        <taxon>Streptophyta</taxon>
        <taxon>Embryophyta</taxon>
        <taxon>Tracheophyta</taxon>
        <taxon>Spermatophyta</taxon>
        <taxon>Magnoliopsida</taxon>
        <taxon>Liliopsida</taxon>
        <taxon>Poales</taxon>
        <taxon>Poaceae</taxon>
        <taxon>BOP clade</taxon>
        <taxon>Pooideae</taxon>
        <taxon>Triticodae</taxon>
        <taxon>Triticeae</taxon>
        <taxon>Triticinae</taxon>
        <taxon>Aegilops</taxon>
    </lineage>
</organism>
<protein>
    <submittedName>
        <fullName evidence="2">Uncharacterized protein</fullName>
    </submittedName>
</protein>
<dbReference type="STRING" id="200361.A0A453R961"/>
<proteinExistence type="predicted"/>
<feature type="region of interest" description="Disordered" evidence="1">
    <location>
        <begin position="1"/>
        <end position="53"/>
    </location>
</feature>
<evidence type="ECO:0000256" key="1">
    <source>
        <dbReference type="SAM" id="MobiDB-lite"/>
    </source>
</evidence>
<dbReference type="AlphaFoldDB" id="A0A453R961"/>
<dbReference type="EnsemblPlants" id="AET7Gv20503600.1">
    <property type="protein sequence ID" value="AET7Gv20503600.1"/>
    <property type="gene ID" value="AET7Gv20503600"/>
</dbReference>
<reference evidence="3" key="1">
    <citation type="journal article" date="2014" name="Science">
        <title>Ancient hybridizations among the ancestral genomes of bread wheat.</title>
        <authorList>
            <consortium name="International Wheat Genome Sequencing Consortium,"/>
            <person name="Marcussen T."/>
            <person name="Sandve S.R."/>
            <person name="Heier L."/>
            <person name="Spannagl M."/>
            <person name="Pfeifer M."/>
            <person name="Jakobsen K.S."/>
            <person name="Wulff B.B."/>
            <person name="Steuernagel B."/>
            <person name="Mayer K.F."/>
            <person name="Olsen O.A."/>
        </authorList>
    </citation>
    <scope>NUCLEOTIDE SEQUENCE [LARGE SCALE GENOMIC DNA]</scope>
    <source>
        <strain evidence="3">cv. AL8/78</strain>
    </source>
</reference>